<name>A0A3B7LWL1_9GAMM</name>
<accession>A0A3B7LWL1</accession>
<protein>
    <submittedName>
        <fullName evidence="1">Uncharacterized protein</fullName>
    </submittedName>
</protein>
<dbReference type="RefSeq" id="WP_087514121.1">
    <property type="nucleotide sequence ID" value="NZ_CP032134.1"/>
</dbReference>
<dbReference type="KEGG" id="achi:CDG60_09625"/>
<evidence type="ECO:0000313" key="1">
    <source>
        <dbReference type="EMBL" id="AXY56801.1"/>
    </source>
</evidence>
<reference evidence="2" key="1">
    <citation type="submission" date="2018-09" db="EMBL/GenBank/DDBJ databases">
        <title>The complete genome of Acinetobacter sp. strain WCHAc010005.</title>
        <authorList>
            <person name="Hu Y."/>
            <person name="Long H."/>
            <person name="Feng Y."/>
            <person name="Zong Z."/>
        </authorList>
    </citation>
    <scope>NUCLEOTIDE SEQUENCE [LARGE SCALE GENOMIC DNA]</scope>
    <source>
        <strain evidence="2">WCHAc010005</strain>
    </source>
</reference>
<organism evidence="1 2">
    <name type="scientific">Acinetobacter chinensis</name>
    <dbReference type="NCBI Taxonomy" id="2004650"/>
    <lineage>
        <taxon>Bacteria</taxon>
        <taxon>Pseudomonadati</taxon>
        <taxon>Pseudomonadota</taxon>
        <taxon>Gammaproteobacteria</taxon>
        <taxon>Moraxellales</taxon>
        <taxon>Moraxellaceae</taxon>
        <taxon>Acinetobacter</taxon>
    </lineage>
</organism>
<sequence length="130" mass="15159">MKSIDPLLNRKYDPEHYHCVHFLIESAQYLLSVDYSQNFIGLTSSLNETLKTSRHTVVRNRQIKAPRDGTIVLMTNDKGNSHVGLYYCERVLHLTELGVHFLPVISLYKFFKRIRYYEPSTHLSEPAGFE</sequence>
<dbReference type="Proteomes" id="UP000263753">
    <property type="component" value="Chromosome"/>
</dbReference>
<gene>
    <name evidence="1" type="ORF">CDG60_09625</name>
</gene>
<proteinExistence type="predicted"/>
<evidence type="ECO:0000313" key="2">
    <source>
        <dbReference type="Proteomes" id="UP000263753"/>
    </source>
</evidence>
<dbReference type="EMBL" id="CP032134">
    <property type="protein sequence ID" value="AXY56801.1"/>
    <property type="molecule type" value="Genomic_DNA"/>
</dbReference>
<dbReference type="AlphaFoldDB" id="A0A3B7LWL1"/>